<dbReference type="EMBL" id="VDGI01000020">
    <property type="protein sequence ID" value="TQR18428.1"/>
    <property type="molecule type" value="Genomic_DNA"/>
</dbReference>
<dbReference type="SUPFAM" id="SSF51905">
    <property type="entry name" value="FAD/NAD(P)-binding domain"/>
    <property type="match status" value="1"/>
</dbReference>
<dbReference type="OrthoDB" id="9766816at2"/>
<organism evidence="3 4">
    <name type="scientific">Psychrobacillus vulpis</name>
    <dbReference type="NCBI Taxonomy" id="2325572"/>
    <lineage>
        <taxon>Bacteria</taxon>
        <taxon>Bacillati</taxon>
        <taxon>Bacillota</taxon>
        <taxon>Bacilli</taxon>
        <taxon>Bacillales</taxon>
        <taxon>Bacillaceae</taxon>
        <taxon>Psychrobacillus</taxon>
    </lineage>
</organism>
<dbReference type="PRINTS" id="PR00420">
    <property type="entry name" value="RNGMNOXGNASE"/>
</dbReference>
<dbReference type="AlphaFoldDB" id="A0A544TLX7"/>
<proteinExistence type="predicted"/>
<evidence type="ECO:0000259" key="2">
    <source>
        <dbReference type="Pfam" id="PF01494"/>
    </source>
</evidence>
<dbReference type="PANTHER" id="PTHR43476:SF3">
    <property type="entry name" value="FAD-BINDING MONOOXYGENASE"/>
    <property type="match status" value="1"/>
</dbReference>
<dbReference type="GO" id="GO:0019622">
    <property type="term" value="P:3-(3-hydroxy)phenylpropionate catabolic process"/>
    <property type="evidence" value="ECO:0007669"/>
    <property type="project" value="TreeGrafter"/>
</dbReference>
<dbReference type="RefSeq" id="WP_142643705.1">
    <property type="nucleotide sequence ID" value="NZ_VDGI01000020.1"/>
</dbReference>
<dbReference type="InterPro" id="IPR050631">
    <property type="entry name" value="PheA/TfdB_FAD_monoxygenase"/>
</dbReference>
<accession>A0A544TLX7</accession>
<evidence type="ECO:0000313" key="4">
    <source>
        <dbReference type="Proteomes" id="UP000316626"/>
    </source>
</evidence>
<dbReference type="InterPro" id="IPR036188">
    <property type="entry name" value="FAD/NAD-bd_sf"/>
</dbReference>
<dbReference type="InterPro" id="IPR002938">
    <property type="entry name" value="FAD-bd"/>
</dbReference>
<dbReference type="GO" id="GO:0008688">
    <property type="term" value="F:3-(3-hydroxyphenyl)propionate hydroxylase activity"/>
    <property type="evidence" value="ECO:0007669"/>
    <property type="project" value="TreeGrafter"/>
</dbReference>
<feature type="domain" description="FAD-binding" evidence="2">
    <location>
        <begin position="11"/>
        <end position="351"/>
    </location>
</feature>
<protein>
    <submittedName>
        <fullName evidence="3">Bifunctional 3-(3-hydroxy-phenyl)propionate/3-hydroxycinnamic acid hydroxylase</fullName>
    </submittedName>
</protein>
<keyword evidence="4" id="KW-1185">Reference proteome</keyword>
<reference evidence="3 4" key="1">
    <citation type="submission" date="2019-06" db="EMBL/GenBank/DDBJ databases">
        <title>Psychrobacillus vulpis sp. nov., a new species isolated from feces of a red fox that inhabits in The Tablas de Daimiel Natural Park, Albacete, Spain.</title>
        <authorList>
            <person name="Rodriguez M."/>
            <person name="Reina J.C."/>
            <person name="Bejar V."/>
            <person name="Llamas I."/>
        </authorList>
    </citation>
    <scope>NUCLEOTIDE SEQUENCE [LARGE SCALE GENOMIC DNA]</scope>
    <source>
        <strain evidence="3 4">Z8</strain>
    </source>
</reference>
<dbReference type="Pfam" id="PF01494">
    <property type="entry name" value="FAD_binding_3"/>
    <property type="match status" value="1"/>
</dbReference>
<dbReference type="Proteomes" id="UP000316626">
    <property type="component" value="Unassembled WGS sequence"/>
</dbReference>
<evidence type="ECO:0000313" key="3">
    <source>
        <dbReference type="EMBL" id="TQR18428.1"/>
    </source>
</evidence>
<dbReference type="Gene3D" id="3.50.50.60">
    <property type="entry name" value="FAD/NAD(P)-binding domain"/>
    <property type="match status" value="1"/>
</dbReference>
<dbReference type="GO" id="GO:0071949">
    <property type="term" value="F:FAD binding"/>
    <property type="evidence" value="ECO:0007669"/>
    <property type="project" value="InterPro"/>
</dbReference>
<dbReference type="PANTHER" id="PTHR43476">
    <property type="entry name" value="3-(3-HYDROXY-PHENYL)PROPIONATE/3-HYDROXYCINNAMIC ACID HYDROXYLASE"/>
    <property type="match status" value="1"/>
</dbReference>
<sequence>MENPETNSNVYDVAIIGYGPVGATLANMLGKAGKKVVIFEKEGSVYHIPRASHLDGEVMRVYQSIGLAAEMEKITIGAKGYRFLNSKGQLLTELVRREGKGPQGWNYHYRFHQPDYEIALRKGVERFNSVDVKLLHEVVELEQNKDFVTITAKDTKTNSLKKFQALYAVGCDGGRSTVGKMMGASKRDVGLHQPWLVVDIKLKRETELPTTGIQYCEPERPTTFIPYIGDKDRFRWELHVMPGETKEELEKPEKVWKLLSRWVTEEDATIERAAVYTFHSTITNGWRKERLFLAGDAAHQMPPFLGQGMCAGVRDVANLSWKLNMVLNGEADDSLLDTYEVERVNHVKDFINLATELGKIIVTLDPKEAEKRDRRMLEEQKGSAISDPTPRLAGGIHGNAQEPAGVIFPQPKVSNGQLLDDEIDGARFAVIGEEIFINKASSEVKRIWSQVQAKLITNINEEIEEWLVTYNVKCVILRPDRYVLGVANTLEELDAITRLIPVNAEVHNFI</sequence>
<name>A0A544TLX7_9BACI</name>
<evidence type="ECO:0000256" key="1">
    <source>
        <dbReference type="ARBA" id="ARBA00023002"/>
    </source>
</evidence>
<keyword evidence="1" id="KW-0560">Oxidoreductase</keyword>
<dbReference type="Gene3D" id="3.30.9.10">
    <property type="entry name" value="D-Amino Acid Oxidase, subunit A, domain 2"/>
    <property type="match status" value="1"/>
</dbReference>
<gene>
    <name evidence="3" type="ORF">FG384_15950</name>
</gene>
<comment type="caution">
    <text evidence="3">The sequence shown here is derived from an EMBL/GenBank/DDBJ whole genome shotgun (WGS) entry which is preliminary data.</text>
</comment>
<dbReference type="NCBIfam" id="NF004829">
    <property type="entry name" value="PRK06183.1-3"/>
    <property type="match status" value="1"/>
</dbReference>